<dbReference type="PANTHER" id="PTHR32071">
    <property type="entry name" value="TRANSCRIPTIONAL REGULATORY PROTEIN"/>
    <property type="match status" value="1"/>
</dbReference>
<dbReference type="InterPro" id="IPR017183">
    <property type="entry name" value="Sigma54_dep_tscrpt_act_RtcR"/>
</dbReference>
<evidence type="ECO:0000256" key="1">
    <source>
        <dbReference type="ARBA" id="ARBA00022741"/>
    </source>
</evidence>
<dbReference type="InterPro" id="IPR058031">
    <property type="entry name" value="AAA_lid_NorR"/>
</dbReference>
<keyword evidence="2" id="KW-0067">ATP-binding</keyword>
<protein>
    <submittedName>
        <fullName evidence="4">Transcriptional regulatory protein RtcR</fullName>
    </submittedName>
</protein>
<dbReference type="PROSITE" id="PS00676">
    <property type="entry name" value="SIGMA54_INTERACT_2"/>
    <property type="match status" value="1"/>
</dbReference>
<dbReference type="EMBL" id="QJJG01000011">
    <property type="protein sequence ID" value="PXW43592.1"/>
    <property type="molecule type" value="Genomic_DNA"/>
</dbReference>
<reference evidence="4 5" key="1">
    <citation type="submission" date="2018-05" db="EMBL/GenBank/DDBJ databases">
        <title>Freshwater and sediment microbial communities from various areas in North America, analyzing microbe dynamics in response to fracking.</title>
        <authorList>
            <person name="Lamendella R."/>
        </authorList>
    </citation>
    <scope>NUCLEOTIDE SEQUENCE [LARGE SCALE GENOMIC DNA]</scope>
    <source>
        <strain evidence="4 5">67</strain>
    </source>
</reference>
<dbReference type="SMART" id="SM00382">
    <property type="entry name" value="AAA"/>
    <property type="match status" value="1"/>
</dbReference>
<dbReference type="Pfam" id="PF00158">
    <property type="entry name" value="Sigma54_activat"/>
    <property type="match status" value="1"/>
</dbReference>
<dbReference type="InterPro" id="IPR025943">
    <property type="entry name" value="Sigma_54_int_dom_ATP-bd_2"/>
</dbReference>
<feature type="domain" description="Sigma-54 factor interaction" evidence="3">
    <location>
        <begin position="186"/>
        <end position="424"/>
    </location>
</feature>
<gene>
    <name evidence="4" type="ORF">DET57_111118</name>
</gene>
<proteinExistence type="predicted"/>
<dbReference type="Pfam" id="PF25601">
    <property type="entry name" value="AAA_lid_14"/>
    <property type="match status" value="1"/>
</dbReference>
<dbReference type="PANTHER" id="PTHR32071:SF14">
    <property type="entry name" value="TRANSCRIPTIONAL REGULATORY PROTEIN RTCR"/>
    <property type="match status" value="1"/>
</dbReference>
<dbReference type="Gene3D" id="1.10.8.60">
    <property type="match status" value="1"/>
</dbReference>
<dbReference type="Proteomes" id="UP000247485">
    <property type="component" value="Unassembled WGS sequence"/>
</dbReference>
<dbReference type="InterPro" id="IPR009715">
    <property type="entry name" value="RtcR"/>
</dbReference>
<dbReference type="RefSeq" id="WP_110274939.1">
    <property type="nucleotide sequence ID" value="NZ_QJJG01000011.1"/>
</dbReference>
<dbReference type="CDD" id="cd00009">
    <property type="entry name" value="AAA"/>
    <property type="match status" value="1"/>
</dbReference>
<dbReference type="GO" id="GO:0003700">
    <property type="term" value="F:DNA-binding transcription factor activity"/>
    <property type="evidence" value="ECO:0007669"/>
    <property type="project" value="InterPro"/>
</dbReference>
<comment type="caution">
    <text evidence="4">The sequence shown here is derived from an EMBL/GenBank/DDBJ whole genome shotgun (WGS) entry which is preliminary data.</text>
</comment>
<sequence length="532" mass="60671">MRKTVAFGFVGTVLDYVGRGSQRWEKWRPTLSLCQQETLVVHRLELLYDARSRGLFETLKQDIASVSPETEVIGVEIAIRNPWDFEEVYACLHDFARNHRFHPEDEDYLIHITTGTHVAQICWFLLAEARYLPARLAQTSPPRKKDKPHSTGEVTIIDLDLSRYNDIASRFAREREETLNFLKSGIETRNPHFNRMIEHIERVAIRSRSPMLLNGPTGAGKSFLARRIYELKLARHQFNGPFVEVNCATLRGDTAMSTLFGHVKGAFTGAREERAGLLRSANGGMLFLDEIGELGADEQAMLLKAIEEKRFYPFGSDQQVSSDFQLIAGTVRDLRQLVAQGKFREDLYARINLWTFELPGLRQRREDIAPNLDYEIERHAVLTGDSVRFNTEARRAWLAFATSPQAAWSGNFRELSASVTRMATLAENGRITVNTVEDEIERLRYSWNDNRPSVLDALLGAEAENLDLFDRLHLQNVIVVCQQAKTISDAGRQLFNVSRLGKATINDADRLRKYLARFGLTWETLKNQHSSS</sequence>
<organism evidence="4 5">
    <name type="scientific">Klebsiella oxytoca</name>
    <dbReference type="NCBI Taxonomy" id="571"/>
    <lineage>
        <taxon>Bacteria</taxon>
        <taxon>Pseudomonadati</taxon>
        <taxon>Pseudomonadota</taxon>
        <taxon>Gammaproteobacteria</taxon>
        <taxon>Enterobacterales</taxon>
        <taxon>Enterobacteriaceae</taxon>
        <taxon>Klebsiella/Raoultella group</taxon>
        <taxon>Klebsiella</taxon>
    </lineage>
</organism>
<name>A0A318FNJ3_KLEOX</name>
<dbReference type="NCBIfam" id="NF038308">
    <property type="entry name" value="RNA_repair_RtcR"/>
    <property type="match status" value="1"/>
</dbReference>
<evidence type="ECO:0000313" key="5">
    <source>
        <dbReference type="Proteomes" id="UP000247485"/>
    </source>
</evidence>
<evidence type="ECO:0000313" key="4">
    <source>
        <dbReference type="EMBL" id="PXW43592.1"/>
    </source>
</evidence>
<evidence type="ECO:0000259" key="3">
    <source>
        <dbReference type="PROSITE" id="PS50045"/>
    </source>
</evidence>
<keyword evidence="1" id="KW-0547">Nucleotide-binding</keyword>
<dbReference type="PROSITE" id="PS50045">
    <property type="entry name" value="SIGMA54_INTERACT_4"/>
    <property type="match status" value="1"/>
</dbReference>
<evidence type="ECO:0000256" key="2">
    <source>
        <dbReference type="ARBA" id="ARBA00022840"/>
    </source>
</evidence>
<dbReference type="FunFam" id="3.40.50.300:FF:001653">
    <property type="entry name" value="Transcriptional regulator RtcR"/>
    <property type="match status" value="1"/>
</dbReference>
<dbReference type="PIRSF" id="PIRSF037354">
    <property type="entry name" value="Txn_actvtr_RtcR"/>
    <property type="match status" value="1"/>
</dbReference>
<dbReference type="FunFam" id="1.10.8.60:FF:000114">
    <property type="entry name" value="Transcriptional regulator RtcR"/>
    <property type="match status" value="1"/>
</dbReference>
<dbReference type="AlphaFoldDB" id="A0A318FNJ3"/>
<accession>A0A318FNJ3</accession>
<dbReference type="InterPro" id="IPR027417">
    <property type="entry name" value="P-loop_NTPase"/>
</dbReference>
<dbReference type="Gene3D" id="3.40.50.300">
    <property type="entry name" value="P-loop containing nucleotide triphosphate hydrolases"/>
    <property type="match status" value="1"/>
</dbReference>
<dbReference type="InterPro" id="IPR003593">
    <property type="entry name" value="AAA+_ATPase"/>
</dbReference>
<dbReference type="GO" id="GO:0005524">
    <property type="term" value="F:ATP binding"/>
    <property type="evidence" value="ECO:0007669"/>
    <property type="project" value="UniProtKB-KW"/>
</dbReference>
<dbReference type="SUPFAM" id="SSF52540">
    <property type="entry name" value="P-loop containing nucleoside triphosphate hydrolases"/>
    <property type="match status" value="1"/>
</dbReference>
<dbReference type="Pfam" id="PF06956">
    <property type="entry name" value="RtcR"/>
    <property type="match status" value="1"/>
</dbReference>
<dbReference type="InterPro" id="IPR002078">
    <property type="entry name" value="Sigma_54_int"/>
</dbReference>